<dbReference type="Gene3D" id="1.20.5.4130">
    <property type="match status" value="1"/>
</dbReference>
<comment type="caution">
    <text evidence="8">The sequence shown here is derived from an EMBL/GenBank/DDBJ whole genome shotgun (WGS) entry which is preliminary data.</text>
</comment>
<dbReference type="Gene3D" id="3.40.50.300">
    <property type="entry name" value="P-loop containing nucleotide triphosphate hydrolases"/>
    <property type="match status" value="1"/>
</dbReference>
<feature type="domain" description="NB-ARC" evidence="6">
    <location>
        <begin position="94"/>
        <end position="269"/>
    </location>
</feature>
<organism evidence="8 9">
    <name type="scientific">Morella rubra</name>
    <name type="common">Chinese bayberry</name>
    <dbReference type="NCBI Taxonomy" id="262757"/>
    <lineage>
        <taxon>Eukaryota</taxon>
        <taxon>Viridiplantae</taxon>
        <taxon>Streptophyta</taxon>
        <taxon>Embryophyta</taxon>
        <taxon>Tracheophyta</taxon>
        <taxon>Spermatophyta</taxon>
        <taxon>Magnoliopsida</taxon>
        <taxon>eudicotyledons</taxon>
        <taxon>Gunneridae</taxon>
        <taxon>Pentapetalae</taxon>
        <taxon>rosids</taxon>
        <taxon>fabids</taxon>
        <taxon>Fagales</taxon>
        <taxon>Myricaceae</taxon>
        <taxon>Morella</taxon>
    </lineage>
</organism>
<dbReference type="PANTHER" id="PTHR36766:SF38">
    <property type="entry name" value="DISEASE RESISTANCE PROTEIN RGA3"/>
    <property type="match status" value="1"/>
</dbReference>
<evidence type="ECO:0000256" key="3">
    <source>
        <dbReference type="ARBA" id="ARBA00022821"/>
    </source>
</evidence>
<dbReference type="GO" id="GO:0005524">
    <property type="term" value="F:ATP binding"/>
    <property type="evidence" value="ECO:0007669"/>
    <property type="project" value="UniProtKB-KW"/>
</dbReference>
<dbReference type="SUPFAM" id="SSF52540">
    <property type="entry name" value="P-loop containing nucleoside triphosphate hydrolases"/>
    <property type="match status" value="1"/>
</dbReference>
<evidence type="ECO:0000256" key="4">
    <source>
        <dbReference type="ARBA" id="ARBA00022840"/>
    </source>
</evidence>
<feature type="region of interest" description="Disordered" evidence="5">
    <location>
        <begin position="58"/>
        <end position="80"/>
    </location>
</feature>
<dbReference type="Pfam" id="PF18052">
    <property type="entry name" value="Rx_N"/>
    <property type="match status" value="1"/>
</dbReference>
<feature type="domain" description="Disease resistance N-terminal" evidence="7">
    <location>
        <begin position="15"/>
        <end position="64"/>
    </location>
</feature>
<reference evidence="8 9" key="1">
    <citation type="journal article" date="2019" name="Plant Biotechnol. J.">
        <title>The red bayberry genome and genetic basis of sex determination.</title>
        <authorList>
            <person name="Jia H.M."/>
            <person name="Jia H.J."/>
            <person name="Cai Q.L."/>
            <person name="Wang Y."/>
            <person name="Zhao H.B."/>
            <person name="Yang W.F."/>
            <person name="Wang G.Y."/>
            <person name="Li Y.H."/>
            <person name="Zhan D.L."/>
            <person name="Shen Y.T."/>
            <person name="Niu Q.F."/>
            <person name="Chang L."/>
            <person name="Qiu J."/>
            <person name="Zhao L."/>
            <person name="Xie H.B."/>
            <person name="Fu W.Y."/>
            <person name="Jin J."/>
            <person name="Li X.W."/>
            <person name="Jiao Y."/>
            <person name="Zhou C.C."/>
            <person name="Tu T."/>
            <person name="Chai C.Y."/>
            <person name="Gao J.L."/>
            <person name="Fan L.J."/>
            <person name="van de Weg E."/>
            <person name="Wang J.Y."/>
            <person name="Gao Z.S."/>
        </authorList>
    </citation>
    <scope>NUCLEOTIDE SEQUENCE [LARGE SCALE GENOMIC DNA]</scope>
    <source>
        <tissue evidence="8">Leaves</tissue>
    </source>
</reference>
<dbReference type="AlphaFoldDB" id="A0A6A1ULZ2"/>
<dbReference type="InterPro" id="IPR002182">
    <property type="entry name" value="NB-ARC"/>
</dbReference>
<dbReference type="GO" id="GO:0006952">
    <property type="term" value="P:defense response"/>
    <property type="evidence" value="ECO:0007669"/>
    <property type="project" value="UniProtKB-KW"/>
</dbReference>
<evidence type="ECO:0000256" key="2">
    <source>
        <dbReference type="ARBA" id="ARBA00022741"/>
    </source>
</evidence>
<dbReference type="GO" id="GO:0043531">
    <property type="term" value="F:ADP binding"/>
    <property type="evidence" value="ECO:0007669"/>
    <property type="project" value="InterPro"/>
</dbReference>
<evidence type="ECO:0000256" key="5">
    <source>
        <dbReference type="SAM" id="MobiDB-lite"/>
    </source>
</evidence>
<dbReference type="InterPro" id="IPR041118">
    <property type="entry name" value="Rx_N"/>
</dbReference>
<accession>A0A6A1ULZ2</accession>
<evidence type="ECO:0000256" key="1">
    <source>
        <dbReference type="ARBA" id="ARBA00022737"/>
    </source>
</evidence>
<keyword evidence="2" id="KW-0547">Nucleotide-binding</keyword>
<dbReference type="Gene3D" id="3.80.10.10">
    <property type="entry name" value="Ribonuclease Inhibitor"/>
    <property type="match status" value="2"/>
</dbReference>
<keyword evidence="3" id="KW-0611">Plant defense</keyword>
<protein>
    <submittedName>
        <fullName evidence="8">Putative disease resistance protein RGA3</fullName>
    </submittedName>
</protein>
<keyword evidence="9" id="KW-1185">Reference proteome</keyword>
<dbReference type="FunFam" id="3.40.50.300:FF:001091">
    <property type="entry name" value="Probable disease resistance protein At1g61300"/>
    <property type="match status" value="1"/>
</dbReference>
<keyword evidence="4" id="KW-0067">ATP-binding</keyword>
<dbReference type="SUPFAM" id="SSF52058">
    <property type="entry name" value="L domain-like"/>
    <property type="match status" value="1"/>
</dbReference>
<dbReference type="Proteomes" id="UP000516437">
    <property type="component" value="Unassembled WGS sequence"/>
</dbReference>
<dbReference type="Pfam" id="PF00931">
    <property type="entry name" value="NB-ARC"/>
    <property type="match status" value="1"/>
</dbReference>
<name>A0A6A1ULZ2_9ROSI</name>
<proteinExistence type="predicted"/>
<gene>
    <name evidence="8" type="ORF">CJ030_MR0G007915</name>
</gene>
<sequence length="482" mass="53897">MAEAFSIAGSVAAQAIGSLGSPVLKELGMLWGLKGELQKLQNTVSAIQAKLLDAEEKQAAGDNATRTEEKRGVSSSEGRDSHSFVLAEEVFGREDDKEKLIGLLLRESNLRDNVAILSIVGIGGLGKTTLAQLLFNDEKVKKHFELKMWVCVSDNFDVGEIVKKMIESATDKKPGDVGMDSLIREVGKVIGGKKYFLVLDDVWNEDDIKKWDDLEKLLLCGARGSRVLVTTRSEKVANIGCSVESYKLKGLEEHESWSLFKQMAFRNRAEPESSTFIAIGKEILKECRGVPLVIRTIGRLETLSRGIQHLTALQTLELRYCDELDLGKDDDWMQGQGLKSLRTLNIYSLPKLVSLPEEGLRNLTSLQDLSIDSCKDKDWMQGQGLKSLRTLKINPSYHSTSVRDFSCVSLTAVPDWIHKWRSLEEFTIRSCTSLTSLPEGMRRLTSLRNLTIIDCPILLQRCEKDKGKDWPKIAHIPDLKVY</sequence>
<dbReference type="InterPro" id="IPR032675">
    <property type="entry name" value="LRR_dom_sf"/>
</dbReference>
<evidence type="ECO:0000259" key="6">
    <source>
        <dbReference type="Pfam" id="PF00931"/>
    </source>
</evidence>
<evidence type="ECO:0000313" key="8">
    <source>
        <dbReference type="EMBL" id="KAB1200170.1"/>
    </source>
</evidence>
<keyword evidence="1" id="KW-0677">Repeat</keyword>
<evidence type="ECO:0000313" key="9">
    <source>
        <dbReference type="Proteomes" id="UP000516437"/>
    </source>
</evidence>
<dbReference type="PANTHER" id="PTHR36766">
    <property type="entry name" value="PLANT BROAD-SPECTRUM MILDEW RESISTANCE PROTEIN RPW8"/>
    <property type="match status" value="1"/>
</dbReference>
<dbReference type="OrthoDB" id="5279713at2759"/>
<dbReference type="PRINTS" id="PR00364">
    <property type="entry name" value="DISEASERSIST"/>
</dbReference>
<dbReference type="GO" id="GO:0051707">
    <property type="term" value="P:response to other organism"/>
    <property type="evidence" value="ECO:0007669"/>
    <property type="project" value="UniProtKB-ARBA"/>
</dbReference>
<dbReference type="EMBL" id="RXIC02000207">
    <property type="protein sequence ID" value="KAB1200170.1"/>
    <property type="molecule type" value="Genomic_DNA"/>
</dbReference>
<dbReference type="InterPro" id="IPR027417">
    <property type="entry name" value="P-loop_NTPase"/>
</dbReference>
<evidence type="ECO:0000259" key="7">
    <source>
        <dbReference type="Pfam" id="PF18052"/>
    </source>
</evidence>